<evidence type="ECO:0000313" key="3">
    <source>
        <dbReference type="Proteomes" id="UP001274321"/>
    </source>
</evidence>
<reference evidence="2 3" key="1">
    <citation type="submission" date="2023-11" db="EMBL/GenBank/DDBJ databases">
        <authorList>
            <person name="Bao R."/>
        </authorList>
    </citation>
    <scope>NUCLEOTIDE SEQUENCE [LARGE SCALE GENOMIC DNA]</scope>
    <source>
        <strain evidence="2 3">PJ23</strain>
    </source>
</reference>
<protein>
    <submittedName>
        <fullName evidence="2">Glutathione S-transferase family protein</fullName>
    </submittedName>
</protein>
<feature type="domain" description="GST N-terminal" evidence="1">
    <location>
        <begin position="1"/>
        <end position="81"/>
    </location>
</feature>
<organism evidence="2 3">
    <name type="scientific">Terrihabitans rhizophilus</name>
    <dbReference type="NCBI Taxonomy" id="3092662"/>
    <lineage>
        <taxon>Bacteria</taxon>
        <taxon>Pseudomonadati</taxon>
        <taxon>Pseudomonadota</taxon>
        <taxon>Alphaproteobacteria</taxon>
        <taxon>Hyphomicrobiales</taxon>
        <taxon>Terrihabitans</taxon>
    </lineage>
</organism>
<dbReference type="SUPFAM" id="SSF47616">
    <property type="entry name" value="GST C-terminal domain-like"/>
    <property type="match status" value="1"/>
</dbReference>
<comment type="caution">
    <text evidence="2">The sequence shown here is derived from an EMBL/GenBank/DDBJ whole genome shotgun (WGS) entry which is preliminary data.</text>
</comment>
<dbReference type="SUPFAM" id="SSF52833">
    <property type="entry name" value="Thioredoxin-like"/>
    <property type="match status" value="1"/>
</dbReference>
<dbReference type="PANTHER" id="PTHR43968:SF6">
    <property type="entry name" value="GLUTATHIONE S-TRANSFERASE OMEGA"/>
    <property type="match status" value="1"/>
</dbReference>
<dbReference type="EMBL" id="JAXAFJ010000008">
    <property type="protein sequence ID" value="MDX6807015.1"/>
    <property type="molecule type" value="Genomic_DNA"/>
</dbReference>
<sequence>MLVLRSSPASPFGRKVKIAASVMGLRNRIDVVAADTTDPQDSLRQQNPLGKIPVLVFDNGDALYDSRVIVEYLDSISEAGRVIPGGAARFDALRLQALADGIADAALMRVYESRFRPEEHRSADWVAHQTGKVDRGLAHLEPGPLPEIPEVPHIGAIALACTLGYLDLRAPGWRPDYPSLSAWLDSFEERVPSFAETRAH</sequence>
<dbReference type="InterPro" id="IPR050983">
    <property type="entry name" value="GST_Omega/HSP26"/>
</dbReference>
<dbReference type="Proteomes" id="UP001274321">
    <property type="component" value="Unassembled WGS sequence"/>
</dbReference>
<proteinExistence type="predicted"/>
<dbReference type="Pfam" id="PF13410">
    <property type="entry name" value="GST_C_2"/>
    <property type="match status" value="1"/>
</dbReference>
<gene>
    <name evidence="2" type="ORF">SCD90_13155</name>
</gene>
<dbReference type="InterPro" id="IPR036282">
    <property type="entry name" value="Glutathione-S-Trfase_C_sf"/>
</dbReference>
<evidence type="ECO:0000259" key="1">
    <source>
        <dbReference type="PROSITE" id="PS50404"/>
    </source>
</evidence>
<dbReference type="Gene3D" id="3.40.30.10">
    <property type="entry name" value="Glutaredoxin"/>
    <property type="match status" value="1"/>
</dbReference>
<dbReference type="InterPro" id="IPR036249">
    <property type="entry name" value="Thioredoxin-like_sf"/>
</dbReference>
<dbReference type="Pfam" id="PF13409">
    <property type="entry name" value="GST_N_2"/>
    <property type="match status" value="1"/>
</dbReference>
<dbReference type="InterPro" id="IPR004045">
    <property type="entry name" value="Glutathione_S-Trfase_N"/>
</dbReference>
<name>A0ABU4RTQ7_9HYPH</name>
<dbReference type="PANTHER" id="PTHR43968">
    <property type="match status" value="1"/>
</dbReference>
<evidence type="ECO:0000313" key="2">
    <source>
        <dbReference type="EMBL" id="MDX6807015.1"/>
    </source>
</evidence>
<dbReference type="CDD" id="cd03205">
    <property type="entry name" value="GST_C_6"/>
    <property type="match status" value="1"/>
</dbReference>
<dbReference type="PROSITE" id="PS50404">
    <property type="entry name" value="GST_NTER"/>
    <property type="match status" value="1"/>
</dbReference>
<accession>A0ABU4RTQ7</accession>
<dbReference type="RefSeq" id="WP_319845139.1">
    <property type="nucleotide sequence ID" value="NZ_JAXAFJ010000008.1"/>
</dbReference>
<keyword evidence="3" id="KW-1185">Reference proteome</keyword>
<dbReference type="Gene3D" id="1.20.1050.10">
    <property type="match status" value="1"/>
</dbReference>